<accession>A0A2J7PSY6</accession>
<dbReference type="PANTHER" id="PTHR46060">
    <property type="entry name" value="MARINER MOS1 TRANSPOSASE-LIKE PROTEIN"/>
    <property type="match status" value="1"/>
</dbReference>
<evidence type="ECO:0000313" key="1">
    <source>
        <dbReference type="EMBL" id="PNF19426.1"/>
    </source>
</evidence>
<name>A0A2J7PSY6_9NEOP</name>
<sequence>MILTVFFNYQGVVHHEYTPLGHTINKEYYQEILHHLCDAVQRKRLELWDIRNWQLHHDNTPAHPSHLTQGLLAKHGIPQVH</sequence>
<organism evidence="1 2">
    <name type="scientific">Cryptotermes secundus</name>
    <dbReference type="NCBI Taxonomy" id="105785"/>
    <lineage>
        <taxon>Eukaryota</taxon>
        <taxon>Metazoa</taxon>
        <taxon>Ecdysozoa</taxon>
        <taxon>Arthropoda</taxon>
        <taxon>Hexapoda</taxon>
        <taxon>Insecta</taxon>
        <taxon>Pterygota</taxon>
        <taxon>Neoptera</taxon>
        <taxon>Polyneoptera</taxon>
        <taxon>Dictyoptera</taxon>
        <taxon>Blattodea</taxon>
        <taxon>Blattoidea</taxon>
        <taxon>Termitoidae</taxon>
        <taxon>Kalotermitidae</taxon>
        <taxon>Cryptotermitinae</taxon>
        <taxon>Cryptotermes</taxon>
    </lineage>
</organism>
<keyword evidence="2" id="KW-1185">Reference proteome</keyword>
<dbReference type="STRING" id="105785.A0A2J7PSY6"/>
<reference evidence="1 2" key="1">
    <citation type="submission" date="2017-12" db="EMBL/GenBank/DDBJ databases">
        <title>Hemimetabolous genomes reveal molecular basis of termite eusociality.</title>
        <authorList>
            <person name="Harrison M.C."/>
            <person name="Jongepier E."/>
            <person name="Robertson H.M."/>
            <person name="Arning N."/>
            <person name="Bitard-Feildel T."/>
            <person name="Chao H."/>
            <person name="Childers C.P."/>
            <person name="Dinh H."/>
            <person name="Doddapaneni H."/>
            <person name="Dugan S."/>
            <person name="Gowin J."/>
            <person name="Greiner C."/>
            <person name="Han Y."/>
            <person name="Hu H."/>
            <person name="Hughes D.S.T."/>
            <person name="Huylmans A.-K."/>
            <person name="Kemena C."/>
            <person name="Kremer L.P.M."/>
            <person name="Lee S.L."/>
            <person name="Lopez-Ezquerra A."/>
            <person name="Mallet L."/>
            <person name="Monroy-Kuhn J.M."/>
            <person name="Moser A."/>
            <person name="Murali S.C."/>
            <person name="Muzny D.M."/>
            <person name="Otani S."/>
            <person name="Piulachs M.-D."/>
            <person name="Poelchau M."/>
            <person name="Qu J."/>
            <person name="Schaub F."/>
            <person name="Wada-Katsumata A."/>
            <person name="Worley K.C."/>
            <person name="Xie Q."/>
            <person name="Ylla G."/>
            <person name="Poulsen M."/>
            <person name="Gibbs R.A."/>
            <person name="Schal C."/>
            <person name="Richards S."/>
            <person name="Belles X."/>
            <person name="Korb J."/>
            <person name="Bornberg-Bauer E."/>
        </authorList>
    </citation>
    <scope>NUCLEOTIDE SEQUENCE [LARGE SCALE GENOMIC DNA]</scope>
    <source>
        <tissue evidence="1">Whole body</tissue>
    </source>
</reference>
<dbReference type="EMBL" id="NEVH01021922">
    <property type="protein sequence ID" value="PNF19426.1"/>
    <property type="molecule type" value="Genomic_DNA"/>
</dbReference>
<dbReference type="InterPro" id="IPR036397">
    <property type="entry name" value="RNaseH_sf"/>
</dbReference>
<gene>
    <name evidence="1" type="ORF">B7P43_G03605</name>
</gene>
<dbReference type="PANTHER" id="PTHR46060:SF1">
    <property type="entry name" value="MARINER MOS1 TRANSPOSASE-LIKE PROTEIN"/>
    <property type="match status" value="1"/>
</dbReference>
<protein>
    <recommendedName>
        <fullName evidence="3">Tc1-like transposase DDE domain-containing protein</fullName>
    </recommendedName>
</protein>
<evidence type="ECO:0008006" key="3">
    <source>
        <dbReference type="Google" id="ProtNLM"/>
    </source>
</evidence>
<comment type="caution">
    <text evidence="1">The sequence shown here is derived from an EMBL/GenBank/DDBJ whole genome shotgun (WGS) entry which is preliminary data.</text>
</comment>
<dbReference type="GO" id="GO:0003676">
    <property type="term" value="F:nucleic acid binding"/>
    <property type="evidence" value="ECO:0007669"/>
    <property type="project" value="InterPro"/>
</dbReference>
<dbReference type="InParanoid" id="A0A2J7PSY6"/>
<proteinExistence type="predicted"/>
<evidence type="ECO:0000313" key="2">
    <source>
        <dbReference type="Proteomes" id="UP000235965"/>
    </source>
</evidence>
<dbReference type="InterPro" id="IPR001888">
    <property type="entry name" value="Transposase_1"/>
</dbReference>
<dbReference type="Proteomes" id="UP000235965">
    <property type="component" value="Unassembled WGS sequence"/>
</dbReference>
<dbReference type="AlphaFoldDB" id="A0A2J7PSY6"/>
<dbReference type="InterPro" id="IPR052709">
    <property type="entry name" value="Transposase-MT_Hybrid"/>
</dbReference>
<dbReference type="Gene3D" id="3.30.420.10">
    <property type="entry name" value="Ribonuclease H-like superfamily/Ribonuclease H"/>
    <property type="match status" value="1"/>
</dbReference>
<dbReference type="Pfam" id="PF01359">
    <property type="entry name" value="Transposase_1"/>
    <property type="match status" value="1"/>
</dbReference>